<dbReference type="Gene3D" id="3.30.420.40">
    <property type="match status" value="1"/>
</dbReference>
<dbReference type="PANTHER" id="PTHR30005">
    <property type="entry name" value="EXOPOLYPHOSPHATASE"/>
    <property type="match status" value="1"/>
</dbReference>
<accession>A0ABT0ADW0</accession>
<dbReference type="RefSeq" id="WP_243800410.1">
    <property type="nucleotide sequence ID" value="NZ_JALHAT010000019.1"/>
</dbReference>
<evidence type="ECO:0000259" key="2">
    <source>
        <dbReference type="Pfam" id="PF02541"/>
    </source>
</evidence>
<feature type="domain" description="Ppx/GppA phosphatase N-terminal" evidence="2">
    <location>
        <begin position="156"/>
        <end position="456"/>
    </location>
</feature>
<dbReference type="CDD" id="cd24054">
    <property type="entry name" value="ASKHA_NBD_AaPPX-GppA_MtPPX2-like"/>
    <property type="match status" value="1"/>
</dbReference>
<reference evidence="3" key="1">
    <citation type="submission" date="2022-03" db="EMBL/GenBank/DDBJ databases">
        <title>Identification of a novel bacterium isolated from mangrove sediments.</title>
        <authorList>
            <person name="Pan X."/>
        </authorList>
    </citation>
    <scope>NUCLEOTIDE SEQUENCE</scope>
    <source>
        <strain evidence="3">B2637</strain>
    </source>
</reference>
<feature type="region of interest" description="Disordered" evidence="1">
    <location>
        <begin position="1"/>
        <end position="135"/>
    </location>
</feature>
<organism evidence="3 4">
    <name type="scientific">Novosphingobium mangrovi</name>
    <name type="common">ex Hu et al. 2023</name>
    <dbReference type="NCBI Taxonomy" id="2930094"/>
    <lineage>
        <taxon>Bacteria</taxon>
        <taxon>Pseudomonadati</taxon>
        <taxon>Pseudomonadota</taxon>
        <taxon>Alphaproteobacteria</taxon>
        <taxon>Sphingomonadales</taxon>
        <taxon>Sphingomonadaceae</taxon>
        <taxon>Novosphingobium</taxon>
    </lineage>
</organism>
<comment type="caution">
    <text evidence="3">The sequence shown here is derived from an EMBL/GenBank/DDBJ whole genome shotgun (WGS) entry which is preliminary data.</text>
</comment>
<sequence>MAEHDPPAAKVDVPRRASKRRKGRKGKSSRSANGAAVGKGASQATSVPVAGAVPRERNEKRGSGPDNGGRGASRRRSGEGRASQARDGSGDASPRELARGRASVRKASSEWSGGGGVSDRKVPGPKALASGNGREGASRQSFAAIDLGTNNCRLLIARPSGQHFTVIDAFSRVVRLGEGLAQSGRLSDAAMDRTLAALKICAEKLMRRNVHLARSVATEACRRAENGPEFIERVRQETGIALDIISAREEARLAVLGCHVLLEEGMGPAMIFDIGGGSTELVLIESTGTVPRILDWQSVPWGVVSLTESVGPEGACEAERLARYRHMHSLVSESFADFAQRISGARGSAGRNGPLRLLGTSGTVTTLASLHLELPQYDRRMVDGLIVPARSMRDISTRLSTMAIEDRRELNCIGKERADLVVAGCAILESILDLWPAERLGVADRGIREGILRSLISSQTTRPSAGAPTHTERDAMTRAGAGR</sequence>
<feature type="compositionally biased region" description="Basic residues" evidence="1">
    <location>
        <begin position="16"/>
        <end position="28"/>
    </location>
</feature>
<gene>
    <name evidence="3" type="ORF">MTR65_11890</name>
</gene>
<dbReference type="InterPro" id="IPR043129">
    <property type="entry name" value="ATPase_NBD"/>
</dbReference>
<dbReference type="Proteomes" id="UP001162802">
    <property type="component" value="Unassembled WGS sequence"/>
</dbReference>
<dbReference type="EMBL" id="JALHAT010000019">
    <property type="protein sequence ID" value="MCJ1961386.1"/>
    <property type="molecule type" value="Genomic_DNA"/>
</dbReference>
<name>A0ABT0ADW0_9SPHN</name>
<evidence type="ECO:0000313" key="4">
    <source>
        <dbReference type="Proteomes" id="UP001162802"/>
    </source>
</evidence>
<dbReference type="InterPro" id="IPR003695">
    <property type="entry name" value="Ppx_GppA_N"/>
</dbReference>
<feature type="compositionally biased region" description="Basic and acidic residues" evidence="1">
    <location>
        <begin position="54"/>
        <end position="63"/>
    </location>
</feature>
<feature type="region of interest" description="Disordered" evidence="1">
    <location>
        <begin position="458"/>
        <end position="483"/>
    </location>
</feature>
<dbReference type="PANTHER" id="PTHR30005:SF0">
    <property type="entry name" value="RETROGRADE REGULATION PROTEIN 2"/>
    <property type="match status" value="1"/>
</dbReference>
<dbReference type="SUPFAM" id="SSF53067">
    <property type="entry name" value="Actin-like ATPase domain"/>
    <property type="match status" value="2"/>
</dbReference>
<feature type="compositionally biased region" description="Basic and acidic residues" evidence="1">
    <location>
        <begin position="1"/>
        <end position="15"/>
    </location>
</feature>
<evidence type="ECO:0000256" key="1">
    <source>
        <dbReference type="SAM" id="MobiDB-lite"/>
    </source>
</evidence>
<dbReference type="Pfam" id="PF02541">
    <property type="entry name" value="Ppx-GppA"/>
    <property type="match status" value="1"/>
</dbReference>
<keyword evidence="4" id="KW-1185">Reference proteome</keyword>
<protein>
    <submittedName>
        <fullName evidence="3">Ppx/GppA family phosphatase</fullName>
    </submittedName>
</protein>
<proteinExistence type="predicted"/>
<dbReference type="Gene3D" id="3.30.420.150">
    <property type="entry name" value="Exopolyphosphatase. Domain 2"/>
    <property type="match status" value="1"/>
</dbReference>
<dbReference type="InterPro" id="IPR050273">
    <property type="entry name" value="GppA/Ppx_hydrolase"/>
</dbReference>
<evidence type="ECO:0000313" key="3">
    <source>
        <dbReference type="EMBL" id="MCJ1961386.1"/>
    </source>
</evidence>